<dbReference type="Proteomes" id="UP001481413">
    <property type="component" value="Unassembled WGS sequence"/>
</dbReference>
<gene>
    <name evidence="5" type="ORF">NBRC116585_22540</name>
</gene>
<evidence type="ECO:0000256" key="3">
    <source>
        <dbReference type="ARBA" id="ARBA00013252"/>
    </source>
</evidence>
<proteinExistence type="inferred from homology"/>
<dbReference type="CDD" id="cd00488">
    <property type="entry name" value="PCD_DCoH"/>
    <property type="match status" value="1"/>
</dbReference>
<keyword evidence="4" id="KW-0456">Lyase</keyword>
<protein>
    <recommendedName>
        <fullName evidence="3">4a-hydroxytetrahydrobiopterin dehydratase</fullName>
        <ecNumber evidence="3">4.2.1.96</ecNumber>
    </recommendedName>
</protein>
<evidence type="ECO:0000256" key="1">
    <source>
        <dbReference type="ARBA" id="ARBA00001554"/>
    </source>
</evidence>
<dbReference type="InterPro" id="IPR036428">
    <property type="entry name" value="PCD_sf"/>
</dbReference>
<dbReference type="EC" id="4.2.1.96" evidence="3"/>
<comment type="caution">
    <text evidence="5">The sequence shown here is derived from an EMBL/GenBank/DDBJ whole genome shotgun (WGS) entry which is preliminary data.</text>
</comment>
<comment type="similarity">
    <text evidence="2">Belongs to the pterin-4-alpha-carbinolamine dehydratase family.</text>
</comment>
<evidence type="ECO:0000313" key="5">
    <source>
        <dbReference type="EMBL" id="GAA6146136.1"/>
    </source>
</evidence>
<evidence type="ECO:0000256" key="4">
    <source>
        <dbReference type="ARBA" id="ARBA00023239"/>
    </source>
</evidence>
<organism evidence="5 6">
    <name type="scientific">Thalassolituus maritimus</name>
    <dbReference type="NCBI Taxonomy" id="484498"/>
    <lineage>
        <taxon>Bacteria</taxon>
        <taxon>Pseudomonadati</taxon>
        <taxon>Pseudomonadota</taxon>
        <taxon>Gammaproteobacteria</taxon>
        <taxon>Oceanospirillales</taxon>
        <taxon>Oceanospirillaceae</taxon>
        <taxon>Thalassolituus</taxon>
    </lineage>
</organism>
<dbReference type="Gene3D" id="3.30.1360.20">
    <property type="entry name" value="Transcriptional coactivator/pterin dehydratase"/>
    <property type="match status" value="1"/>
</dbReference>
<dbReference type="PANTHER" id="PTHR12599">
    <property type="entry name" value="PTERIN-4-ALPHA-CARBINOLAMINE DEHYDRATASE"/>
    <property type="match status" value="1"/>
</dbReference>
<evidence type="ECO:0000313" key="6">
    <source>
        <dbReference type="Proteomes" id="UP001481413"/>
    </source>
</evidence>
<dbReference type="PANTHER" id="PTHR12599:SF0">
    <property type="entry name" value="PTERIN-4-ALPHA-CARBINOLAMINE DEHYDRATASE"/>
    <property type="match status" value="1"/>
</dbReference>
<name>A0ABQ0A157_9GAMM</name>
<sequence>MSDVLTHEELTSQLLSRPEWHIGTMEDIPCLCRTWTFANFADAFALAGKIAELAENYDHHPQINVAWGLLTVIWWSHDAGGVTQRDVDMAALCDHLSN</sequence>
<dbReference type="EMBL" id="BAABWH010000005">
    <property type="protein sequence ID" value="GAA6146136.1"/>
    <property type="molecule type" value="Genomic_DNA"/>
</dbReference>
<evidence type="ECO:0000256" key="2">
    <source>
        <dbReference type="ARBA" id="ARBA00006472"/>
    </source>
</evidence>
<keyword evidence="6" id="KW-1185">Reference proteome</keyword>
<dbReference type="InterPro" id="IPR001533">
    <property type="entry name" value="Pterin_deHydtase"/>
</dbReference>
<reference evidence="5 6" key="1">
    <citation type="submission" date="2024-04" db="EMBL/GenBank/DDBJ databases">
        <title>Draft genome sequence of Thalassolituus maritimus NBRC 116585.</title>
        <authorList>
            <person name="Miyakawa T."/>
            <person name="Kusuya Y."/>
            <person name="Miura T."/>
        </authorList>
    </citation>
    <scope>NUCLEOTIDE SEQUENCE [LARGE SCALE GENOMIC DNA]</scope>
    <source>
        <strain evidence="5 6">5NW40-0001</strain>
    </source>
</reference>
<dbReference type="Pfam" id="PF01329">
    <property type="entry name" value="Pterin_4a"/>
    <property type="match status" value="1"/>
</dbReference>
<dbReference type="RefSeq" id="WP_353295308.1">
    <property type="nucleotide sequence ID" value="NZ_BAABWH010000005.1"/>
</dbReference>
<accession>A0ABQ0A157</accession>
<dbReference type="SUPFAM" id="SSF55248">
    <property type="entry name" value="PCD-like"/>
    <property type="match status" value="1"/>
</dbReference>
<comment type="catalytic activity">
    <reaction evidence="1">
        <text>(4aS,6R)-4a-hydroxy-L-erythro-5,6,7,8-tetrahydrobiopterin = (6R)-L-erythro-6,7-dihydrobiopterin + H2O</text>
        <dbReference type="Rhea" id="RHEA:11920"/>
        <dbReference type="ChEBI" id="CHEBI:15377"/>
        <dbReference type="ChEBI" id="CHEBI:15642"/>
        <dbReference type="ChEBI" id="CHEBI:43120"/>
        <dbReference type="EC" id="4.2.1.96"/>
    </reaction>
</comment>